<dbReference type="GeneID" id="89470020"/>
<evidence type="ECO:0000256" key="6">
    <source>
        <dbReference type="ARBA" id="ARBA00022692"/>
    </source>
</evidence>
<keyword evidence="11" id="KW-0282">Flagellum</keyword>
<dbReference type="GO" id="GO:0009425">
    <property type="term" value="C:bacterial-type flagellum basal body"/>
    <property type="evidence" value="ECO:0007669"/>
    <property type="project" value="InterPro"/>
</dbReference>
<reference evidence="11 12" key="1">
    <citation type="submission" date="2014-04" db="EMBL/GenBank/DDBJ databases">
        <title>Draft genome sequence of Bacillus azotoformans MEV2011, a (co-) denitrifying strain unable to grow in the presence of oxygen.</title>
        <authorList>
            <person name="Nielsen M."/>
            <person name="Schreiber L."/>
            <person name="Finster K."/>
            <person name="Schramm A."/>
        </authorList>
    </citation>
    <scope>NUCLEOTIDE SEQUENCE [LARGE SCALE GENOMIC DNA]</scope>
    <source>
        <strain evidence="11 12">MEV2011</strain>
    </source>
</reference>
<comment type="subcellular location">
    <subcellularLocation>
        <location evidence="2">Cell membrane</location>
        <topology evidence="2">Single-pass membrane protein</topology>
    </subcellularLocation>
</comment>
<keyword evidence="7 10" id="KW-0283">Flagellar rotation</keyword>
<name>A0A072P324_SCHAZ</name>
<dbReference type="PANTHER" id="PTHR35091">
    <property type="entry name" value="FLAGELLAR PROTEIN FLIL"/>
    <property type="match status" value="1"/>
</dbReference>
<comment type="similarity">
    <text evidence="3 10">Belongs to the FliL family.</text>
</comment>
<evidence type="ECO:0000256" key="9">
    <source>
        <dbReference type="ARBA" id="ARBA00023136"/>
    </source>
</evidence>
<dbReference type="GO" id="GO:0005886">
    <property type="term" value="C:plasma membrane"/>
    <property type="evidence" value="ECO:0007669"/>
    <property type="project" value="UniProtKB-SubCell"/>
</dbReference>
<keyword evidence="4 10" id="KW-1003">Cell membrane</keyword>
<organism evidence="11 12">
    <name type="scientific">Schinkia azotoformans MEV2011</name>
    <dbReference type="NCBI Taxonomy" id="1348973"/>
    <lineage>
        <taxon>Bacteria</taxon>
        <taxon>Bacillati</taxon>
        <taxon>Bacillota</taxon>
        <taxon>Bacilli</taxon>
        <taxon>Bacillales</taxon>
        <taxon>Bacillaceae</taxon>
        <taxon>Calidifontibacillus/Schinkia group</taxon>
        <taxon>Schinkia</taxon>
    </lineage>
</organism>
<gene>
    <name evidence="11" type="ORF">M670_00909</name>
</gene>
<comment type="caution">
    <text evidence="11">The sequence shown here is derived from an EMBL/GenBank/DDBJ whole genome shotgun (WGS) entry which is preliminary data.</text>
</comment>
<evidence type="ECO:0000313" key="12">
    <source>
        <dbReference type="Proteomes" id="UP000027936"/>
    </source>
</evidence>
<dbReference type="NCBIfam" id="NF005826">
    <property type="entry name" value="PRK07718.1"/>
    <property type="match status" value="1"/>
</dbReference>
<evidence type="ECO:0000256" key="10">
    <source>
        <dbReference type="RuleBase" id="RU364125"/>
    </source>
</evidence>
<sequence>MAKNKMINIMIIILVVIALSGVVAYFVITNINKVDSPKEPTIDEILEQSIDTEEITTNLNDGHYLVIQLKIQTDNKKTKEELEKRTFQIKNILIQELSSMKSEQFTSKEGLIEVEELLKMRLNEIVQKGTVEKVYITNRLVQ</sequence>
<accession>A0A072P324</accession>
<evidence type="ECO:0000256" key="8">
    <source>
        <dbReference type="ARBA" id="ARBA00022989"/>
    </source>
</evidence>
<dbReference type="EMBL" id="JJRY01000002">
    <property type="protein sequence ID" value="KEF39885.1"/>
    <property type="molecule type" value="Genomic_DNA"/>
</dbReference>
<dbReference type="PATRIC" id="fig|1348973.3.peg.883"/>
<dbReference type="Pfam" id="PF03748">
    <property type="entry name" value="FliL"/>
    <property type="match status" value="1"/>
</dbReference>
<proteinExistence type="inferred from homology"/>
<evidence type="ECO:0000256" key="2">
    <source>
        <dbReference type="ARBA" id="ARBA00004162"/>
    </source>
</evidence>
<keyword evidence="11" id="KW-0969">Cilium</keyword>
<evidence type="ECO:0000313" key="11">
    <source>
        <dbReference type="EMBL" id="KEF39885.1"/>
    </source>
</evidence>
<dbReference type="InterPro" id="IPR005503">
    <property type="entry name" value="FliL"/>
</dbReference>
<evidence type="ECO:0000256" key="3">
    <source>
        <dbReference type="ARBA" id="ARBA00008281"/>
    </source>
</evidence>
<dbReference type="Proteomes" id="UP000027936">
    <property type="component" value="Unassembled WGS sequence"/>
</dbReference>
<keyword evidence="11" id="KW-0966">Cell projection</keyword>
<evidence type="ECO:0000256" key="7">
    <source>
        <dbReference type="ARBA" id="ARBA00022779"/>
    </source>
</evidence>
<evidence type="ECO:0000256" key="1">
    <source>
        <dbReference type="ARBA" id="ARBA00002254"/>
    </source>
</evidence>
<dbReference type="GO" id="GO:0071978">
    <property type="term" value="P:bacterial-type flagellum-dependent swarming motility"/>
    <property type="evidence" value="ECO:0007669"/>
    <property type="project" value="TreeGrafter"/>
</dbReference>
<dbReference type="GO" id="GO:0006935">
    <property type="term" value="P:chemotaxis"/>
    <property type="evidence" value="ECO:0007669"/>
    <property type="project" value="UniProtKB-KW"/>
</dbReference>
<comment type="function">
    <text evidence="1 10">Controls the rotational direction of flagella during chemotaxis.</text>
</comment>
<dbReference type="RefSeq" id="WP_003332546.1">
    <property type="nucleotide sequence ID" value="NZ_JJRY01000002.1"/>
</dbReference>
<dbReference type="PANTHER" id="PTHR35091:SF2">
    <property type="entry name" value="FLAGELLAR PROTEIN FLIL"/>
    <property type="match status" value="1"/>
</dbReference>
<keyword evidence="5 10" id="KW-0145">Chemotaxis</keyword>
<keyword evidence="9 10" id="KW-0472">Membrane</keyword>
<dbReference type="OrthoDB" id="2381796at2"/>
<keyword evidence="6 10" id="KW-0812">Transmembrane</keyword>
<dbReference type="AlphaFoldDB" id="A0A072P324"/>
<keyword evidence="8 10" id="KW-1133">Transmembrane helix</keyword>
<feature type="transmembrane region" description="Helical" evidence="10">
    <location>
        <begin position="7"/>
        <end position="28"/>
    </location>
</feature>
<protein>
    <recommendedName>
        <fullName evidence="10">Flagellar protein FliL</fullName>
    </recommendedName>
</protein>
<evidence type="ECO:0000256" key="5">
    <source>
        <dbReference type="ARBA" id="ARBA00022500"/>
    </source>
</evidence>
<evidence type="ECO:0000256" key="4">
    <source>
        <dbReference type="ARBA" id="ARBA00022475"/>
    </source>
</evidence>